<dbReference type="Pfam" id="PF07993">
    <property type="entry name" value="NAD_binding_4"/>
    <property type="match status" value="1"/>
</dbReference>
<dbReference type="InterPro" id="IPR013120">
    <property type="entry name" value="FAR_NAD-bd"/>
</dbReference>
<evidence type="ECO:0000256" key="1">
    <source>
        <dbReference type="ARBA" id="ARBA00006484"/>
    </source>
</evidence>
<dbReference type="NCBIfam" id="NF005539">
    <property type="entry name" value="PRK07201.1"/>
    <property type="match status" value="1"/>
</dbReference>
<dbReference type="GO" id="GO:0016491">
    <property type="term" value="F:oxidoreductase activity"/>
    <property type="evidence" value="ECO:0007669"/>
    <property type="project" value="UniProtKB-KW"/>
</dbReference>
<dbReference type="SUPFAM" id="SSF51735">
    <property type="entry name" value="NAD(P)-binding Rossmann-fold domains"/>
    <property type="match status" value="2"/>
</dbReference>
<dbReference type="PRINTS" id="PR00080">
    <property type="entry name" value="SDRFAMILY"/>
</dbReference>
<dbReference type="EMBL" id="CP035704">
    <property type="protein sequence ID" value="QBB70338.1"/>
    <property type="molecule type" value="Genomic_DNA"/>
</dbReference>
<dbReference type="InterPro" id="IPR057313">
    <property type="entry name" value="Maqu_2507-like"/>
</dbReference>
<organism evidence="4 5">
    <name type="scientific">Pseudolysobacter antarcticus</name>
    <dbReference type="NCBI Taxonomy" id="2511995"/>
    <lineage>
        <taxon>Bacteria</taxon>
        <taxon>Pseudomonadati</taxon>
        <taxon>Pseudomonadota</taxon>
        <taxon>Gammaproteobacteria</taxon>
        <taxon>Lysobacterales</taxon>
        <taxon>Rhodanobacteraceae</taxon>
        <taxon>Pseudolysobacter</taxon>
    </lineage>
</organism>
<evidence type="ECO:0000256" key="2">
    <source>
        <dbReference type="ARBA" id="ARBA00023002"/>
    </source>
</evidence>
<dbReference type="Pfam" id="PF00106">
    <property type="entry name" value="adh_short"/>
    <property type="match status" value="1"/>
</dbReference>
<dbReference type="CDD" id="cd05233">
    <property type="entry name" value="SDR_c"/>
    <property type="match status" value="1"/>
</dbReference>
<dbReference type="InterPro" id="IPR020904">
    <property type="entry name" value="Sc_DH/Rdtase_CS"/>
</dbReference>
<accession>A0A411HIK6</accession>
<name>A0A411HIK6_9GAMM</name>
<dbReference type="PANTHER" id="PTHR44196">
    <property type="entry name" value="DEHYDROGENASE/REDUCTASE SDR FAMILY MEMBER 7B"/>
    <property type="match status" value="1"/>
</dbReference>
<dbReference type="OrthoDB" id="9810734at2"/>
<dbReference type="InterPro" id="IPR036291">
    <property type="entry name" value="NAD(P)-bd_dom_sf"/>
</dbReference>
<dbReference type="GO" id="GO:0016020">
    <property type="term" value="C:membrane"/>
    <property type="evidence" value="ECO:0007669"/>
    <property type="project" value="TreeGrafter"/>
</dbReference>
<evidence type="ECO:0000313" key="4">
    <source>
        <dbReference type="EMBL" id="QBB70338.1"/>
    </source>
</evidence>
<reference evidence="4 5" key="1">
    <citation type="submission" date="2019-01" db="EMBL/GenBank/DDBJ databases">
        <title>Pseudolysobacter antarctica gen. nov., sp. nov., isolated from Fildes Peninsula, Antarctica.</title>
        <authorList>
            <person name="Wei Z."/>
            <person name="Peng F."/>
        </authorList>
    </citation>
    <scope>NUCLEOTIDE SEQUENCE [LARGE SCALE GENOMIC DNA]</scope>
    <source>
        <strain evidence="4 5">AQ6-296</strain>
    </source>
</reference>
<dbReference type="Gene3D" id="3.40.50.720">
    <property type="entry name" value="NAD(P)-binding Rossmann-like Domain"/>
    <property type="match status" value="2"/>
</dbReference>
<keyword evidence="2" id="KW-0560">Oxidoreductase</keyword>
<dbReference type="Proteomes" id="UP000291562">
    <property type="component" value="Chromosome"/>
</dbReference>
<dbReference type="PRINTS" id="PR00081">
    <property type="entry name" value="GDHRDH"/>
</dbReference>
<keyword evidence="5" id="KW-1185">Reference proteome</keyword>
<dbReference type="RefSeq" id="WP_129832597.1">
    <property type="nucleotide sequence ID" value="NZ_CP035704.1"/>
</dbReference>
<evidence type="ECO:0000259" key="3">
    <source>
        <dbReference type="Pfam" id="PF07993"/>
    </source>
</evidence>
<dbReference type="InterPro" id="IPR002347">
    <property type="entry name" value="SDR_fam"/>
</dbReference>
<dbReference type="CDD" id="cd05263">
    <property type="entry name" value="MupV_like_SDR_e"/>
    <property type="match status" value="1"/>
</dbReference>
<dbReference type="PANTHER" id="PTHR44196:SF1">
    <property type="entry name" value="DEHYDROGENASE_REDUCTASE SDR FAMILY MEMBER 7B"/>
    <property type="match status" value="1"/>
</dbReference>
<protein>
    <submittedName>
        <fullName evidence="4">SDR family oxidoreductase</fullName>
    </submittedName>
</protein>
<dbReference type="PROSITE" id="PS00061">
    <property type="entry name" value="ADH_SHORT"/>
    <property type="match status" value="1"/>
</dbReference>
<proteinExistence type="inferred from homology"/>
<sequence>MSYFVTGATGFIGRHLLANLLKRKGRIYCLVRKSSLKKFAELKESFGSDSERLVAVTGDLAKPRLGVTPAQLKELGGKIRHIFHLAAIYDLSASAESQQVANIDGTRNAVELADAIKAGCFHHVSSIAAAGLYPGVFREDMFAEAEGLDNAYFRTKHDSEGIVRDECKVPFRIYRPGAVVGHSKTGEIDKIDGPYYYFRLIKKLREALPAWMPTIGIEGGRINLVPVDFVVDAMDHIAHKPGLDGQCFHLTDPAPRRIGEVLNIFARAGHAPQMTMRIDARIFSFIPSAIKQALASLPPIKRFTSVLLRDLGIPAETMQLINYPTRFDTREADRALRGSKIRVPDLETYAWRLWDYWERHLDPDLFVDHSLTGKVKGRMIVITGGSSGIGKAAALKIAAAGGKVVICARGQDELDTTKKEIEAAGGVCFTYVTDLADLASCDALVKTVLAEHGAVDVLVNNAGRSIRRSIALSYDRYHDFERTMQLNYFGALRLIMGFLPSMVERHRGHIINISSIGVLTNAPRFSAYVASKAALDAFSRCAQAEFSDNGISFTTINMPLVKTPMIAPTKMYDYVPTLTPEEAADFIVEAIVERPVRLATRMGTFAQVMYAVAPRAYEIIMNSAFRLFPDSAAAKGIKGIREEKQQPPSSEQIALAALMRGVHW</sequence>
<dbReference type="KEGG" id="xbc:ELE36_08155"/>
<dbReference type="AlphaFoldDB" id="A0A411HIK6"/>
<evidence type="ECO:0000313" key="5">
    <source>
        <dbReference type="Proteomes" id="UP000291562"/>
    </source>
</evidence>
<gene>
    <name evidence="4" type="ORF">ELE36_08155</name>
</gene>
<comment type="similarity">
    <text evidence="1">Belongs to the short-chain dehydrogenases/reductases (SDR) family.</text>
</comment>
<feature type="domain" description="Thioester reductase (TE)" evidence="3">
    <location>
        <begin position="5"/>
        <end position="234"/>
    </location>
</feature>